<dbReference type="Proteomes" id="UP000008825">
    <property type="component" value="Chromosome"/>
</dbReference>
<evidence type="ECO:0000313" key="2">
    <source>
        <dbReference type="EMBL" id="ACH38852.1"/>
    </source>
</evidence>
<dbReference type="InterPro" id="IPR031571">
    <property type="entry name" value="RcpC_dom"/>
</dbReference>
<reference evidence="2 3" key="1">
    <citation type="submission" date="2008-07" db="EMBL/GenBank/DDBJ databases">
        <title>Complete sequence of Geobacter bemidjiensis BEM.</title>
        <authorList>
            <consortium name="US DOE Joint Genome Institute"/>
            <person name="Lucas S."/>
            <person name="Copeland A."/>
            <person name="Lapidus A."/>
            <person name="Glavina del Rio T."/>
            <person name="Dalin E."/>
            <person name="Tice H."/>
            <person name="Bruce D."/>
            <person name="Goodwin L."/>
            <person name="Pitluck S."/>
            <person name="Kiss H."/>
            <person name="Brettin T."/>
            <person name="Detter J.C."/>
            <person name="Han C."/>
            <person name="Kuske C.R."/>
            <person name="Schmutz J."/>
            <person name="Larimer F."/>
            <person name="Land M."/>
            <person name="Hauser L."/>
            <person name="Kyrpides N."/>
            <person name="Lykidis A."/>
            <person name="Lovley D."/>
            <person name="Richardson P."/>
        </authorList>
    </citation>
    <scope>NUCLEOTIDE SEQUENCE [LARGE SCALE GENOMIC DNA]</scope>
    <source>
        <strain evidence="3">ATCC BAA-1014 / DSM 16622 / JCM 12645 / Bem</strain>
    </source>
</reference>
<dbReference type="SMART" id="SM00858">
    <property type="entry name" value="SAF"/>
    <property type="match status" value="1"/>
</dbReference>
<dbReference type="Gene3D" id="3.90.1210.10">
    <property type="entry name" value="Antifreeze-like/N-acetylneuraminic acid synthase C-terminal domain"/>
    <property type="match status" value="1"/>
</dbReference>
<dbReference type="HOGENOM" id="CLU_057068_4_0_7"/>
<proteinExistence type="predicted"/>
<dbReference type="KEGG" id="gbm:Gbem_1837"/>
<protein>
    <submittedName>
        <fullName evidence="2">Flp pilus assembly protein RcpC</fullName>
    </submittedName>
</protein>
<dbReference type="InterPro" id="IPR017592">
    <property type="entry name" value="Pilus_assmbl_Flp-typ_CpaB"/>
</dbReference>
<dbReference type="CDD" id="cd11614">
    <property type="entry name" value="SAF_CpaB_FlgA_like"/>
    <property type="match status" value="1"/>
</dbReference>
<dbReference type="EMBL" id="CP001124">
    <property type="protein sequence ID" value="ACH38852.1"/>
    <property type="molecule type" value="Genomic_DNA"/>
</dbReference>
<evidence type="ECO:0000313" key="3">
    <source>
        <dbReference type="Proteomes" id="UP000008825"/>
    </source>
</evidence>
<dbReference type="eggNOG" id="COG3745">
    <property type="taxonomic scope" value="Bacteria"/>
</dbReference>
<gene>
    <name evidence="2" type="primary">rcpC-2</name>
    <name evidence="2" type="ordered locus">Gbem_1837</name>
</gene>
<dbReference type="Pfam" id="PF16976">
    <property type="entry name" value="RcpC"/>
    <property type="match status" value="1"/>
</dbReference>
<dbReference type="InterPro" id="IPR013974">
    <property type="entry name" value="SAF"/>
</dbReference>
<name>B5EAZ1_CITBB</name>
<dbReference type="STRING" id="404380.Gbem_1837"/>
<sequence>MTRPSAMTTVTIIALLLGGLATIMANNYLKKQADKPYEGVPIASAAVDLPLGSKLNATQVKLATWPKDALPAGGYQDYKPLVGRIVVRPLSAGEVITENKLMPLNSSGGIMTYMVPDGHRAVTVSVNEVAGVAGFITPNSRVDVLLTIPRPGSTNERDNISKIILQNVPVLATGQVTEQKEGGKPGVVPTVTLDVTPIEAEKLIVGTKKGSLQLLLRNVIDVASVDTKGATVSRALGGTETLQRALVVRHAPARTKVAAAKPAATPAPAKFTMEVIKGGTKSVREFVQD</sequence>
<organism evidence="2 3">
    <name type="scientific">Citrifermentans bemidjiense (strain ATCC BAA-1014 / DSM 16622 / JCM 12645 / Bem)</name>
    <name type="common">Geobacter bemidjiensis</name>
    <dbReference type="NCBI Taxonomy" id="404380"/>
    <lineage>
        <taxon>Bacteria</taxon>
        <taxon>Pseudomonadati</taxon>
        <taxon>Thermodesulfobacteriota</taxon>
        <taxon>Desulfuromonadia</taxon>
        <taxon>Geobacterales</taxon>
        <taxon>Geobacteraceae</taxon>
        <taxon>Citrifermentans</taxon>
    </lineage>
</organism>
<evidence type="ECO:0000259" key="1">
    <source>
        <dbReference type="SMART" id="SM00858"/>
    </source>
</evidence>
<dbReference type="NCBIfam" id="TIGR03177">
    <property type="entry name" value="pilus_cpaB"/>
    <property type="match status" value="1"/>
</dbReference>
<dbReference type="OrthoDB" id="9788329at2"/>
<dbReference type="Pfam" id="PF08666">
    <property type="entry name" value="SAF"/>
    <property type="match status" value="1"/>
</dbReference>
<accession>B5EAZ1</accession>
<feature type="domain" description="SAF" evidence="1">
    <location>
        <begin position="40"/>
        <end position="102"/>
    </location>
</feature>
<dbReference type="RefSeq" id="WP_012530271.1">
    <property type="nucleotide sequence ID" value="NC_011146.1"/>
</dbReference>
<dbReference type="AlphaFoldDB" id="B5EAZ1"/>
<reference evidence="2 3" key="2">
    <citation type="journal article" date="2010" name="BMC Genomics">
        <title>The genome of Geobacter bemidjiensis, exemplar for the subsurface clade of Geobacter species that predominate in Fe(III)-reducing subsurface environments.</title>
        <authorList>
            <person name="Aklujkar M."/>
            <person name="Young N.D."/>
            <person name="Holmes D."/>
            <person name="Chavan M."/>
            <person name="Risso C."/>
            <person name="Kiss H.E."/>
            <person name="Han C.S."/>
            <person name="Land M.L."/>
            <person name="Lovley D.R."/>
        </authorList>
    </citation>
    <scope>NUCLEOTIDE SEQUENCE [LARGE SCALE GENOMIC DNA]</scope>
    <source>
        <strain evidence="3">ATCC BAA-1014 / DSM 16622 / JCM 12645 / Bem</strain>
    </source>
</reference>
<keyword evidence="3" id="KW-1185">Reference proteome</keyword>